<reference evidence="9 10" key="1">
    <citation type="submission" date="2022-05" db="EMBL/GenBank/DDBJ databases">
        <title>A multi-omics perspective on studying reproductive biology in Daphnia sinensis.</title>
        <authorList>
            <person name="Jia J."/>
        </authorList>
    </citation>
    <scope>NUCLEOTIDE SEQUENCE [LARGE SCALE GENOMIC DNA]</scope>
    <source>
        <strain evidence="9 10">WSL</strain>
    </source>
</reference>
<evidence type="ECO:0000313" key="9">
    <source>
        <dbReference type="EMBL" id="KAI9553828.1"/>
    </source>
</evidence>
<dbReference type="Proteomes" id="UP000820818">
    <property type="component" value="Linkage Group LG8"/>
</dbReference>
<comment type="similarity">
    <text evidence="1">Belongs to the AB hydrolase superfamily. Lipase family.</text>
</comment>
<dbReference type="AlphaFoldDB" id="A0AAD5PQ90"/>
<evidence type="ECO:0000256" key="5">
    <source>
        <dbReference type="ARBA" id="ARBA00023098"/>
    </source>
</evidence>
<sequence>MSNIAFYCIIGHICWTLIAAIPSPQSNQILRNGTKAVGVEIGNLLFVAARQLSSANAINQHLSASSRSLEEAQMTTVEIIRNRGYRVEVYKVTTEDGYILELHRIPYGKNQSPDPSVKRQPVYVQHGFLNTDNVWLINPVDEALAYVLADTGLYDVWLGNIRGNTYSRAHVSLDTSEDEYWDFSYDEMGKYDIPAVINFILNKTGRPKMSYIGHSMGCAVFFVCMSLRPEFNDKIDVMIALAPAASMAEATSSIRYQAPFVNLLVTFYRVFGIRVYEPVDSPSNNFRKTFCGPNLILRYSVCRNSIFSTTLDNYRGIDVNLLPVIDGHNPAGTSVRTAAHFAQNFNAGQTFQRYDFGPSENLRRYGQSTPPAYELFKVTAPVYIFWGESDKIAAPGDIAWLASKLGNLKSSTPIEDPEWNHVNFLFSTDAKRLVYDKFLVMVLLLRTDLVRLFVFIVVVVTDSEGKLTTALTSKIKWRSFMNLKSLLPKMKVTIPKQDTRHTNPESSMTTILFRLFMVTQHISIHGLTSGYPVESHTVVTDDGYILEVHRIPHGKGQQANSNVPLGKPVFLQHGFASSSADWVISPSDRSLAFRLADLGFDVWLGKSSFFVLPLLWDEMGKFDIPSEMNYILTKTGKTKLSYIGHSMGCAIFFVAMINHPDLNEKIEVMMALAPATSLANMKSPIRYFAPFVTPLEFLLRVFQTRVFITQNDLIPRLQDRFCREEDHHITLFCRNVVFALVDDDLQNISPDLWPVMDSHVPAGTSVRTAAQFAQNYNSGT</sequence>
<keyword evidence="10" id="KW-1185">Reference proteome</keyword>
<dbReference type="Gene3D" id="3.40.50.1820">
    <property type="entry name" value="alpha/beta hydrolase"/>
    <property type="match status" value="2"/>
</dbReference>
<dbReference type="GO" id="GO:0016787">
    <property type="term" value="F:hydrolase activity"/>
    <property type="evidence" value="ECO:0007669"/>
    <property type="project" value="UniProtKB-KW"/>
</dbReference>
<organism evidence="9 10">
    <name type="scientific">Daphnia sinensis</name>
    <dbReference type="NCBI Taxonomy" id="1820382"/>
    <lineage>
        <taxon>Eukaryota</taxon>
        <taxon>Metazoa</taxon>
        <taxon>Ecdysozoa</taxon>
        <taxon>Arthropoda</taxon>
        <taxon>Crustacea</taxon>
        <taxon>Branchiopoda</taxon>
        <taxon>Diplostraca</taxon>
        <taxon>Cladocera</taxon>
        <taxon>Anomopoda</taxon>
        <taxon>Daphniidae</taxon>
        <taxon>Daphnia</taxon>
        <taxon>Daphnia similis group</taxon>
    </lineage>
</organism>
<proteinExistence type="inferred from homology"/>
<dbReference type="FunFam" id="3.40.50.1820:FF:000057">
    <property type="entry name" value="Lipase"/>
    <property type="match status" value="1"/>
</dbReference>
<gene>
    <name evidence="9" type="ORF">GHT06_019097</name>
</gene>
<feature type="domain" description="Partial AB-hydrolase lipase" evidence="8">
    <location>
        <begin position="77"/>
        <end position="138"/>
    </location>
</feature>
<name>A0AAD5PQ90_9CRUS</name>
<accession>A0AAD5PQ90</accession>
<evidence type="ECO:0000313" key="10">
    <source>
        <dbReference type="Proteomes" id="UP000820818"/>
    </source>
</evidence>
<evidence type="ECO:0000259" key="8">
    <source>
        <dbReference type="Pfam" id="PF04083"/>
    </source>
</evidence>
<feature type="domain" description="Partial AB-hydrolase lipase" evidence="8">
    <location>
        <begin position="529"/>
        <end position="585"/>
    </location>
</feature>
<feature type="signal peptide" evidence="7">
    <location>
        <begin position="1"/>
        <end position="20"/>
    </location>
</feature>
<dbReference type="Pfam" id="PF04083">
    <property type="entry name" value="Abhydro_lipase"/>
    <property type="match status" value="2"/>
</dbReference>
<evidence type="ECO:0000256" key="6">
    <source>
        <dbReference type="ARBA" id="ARBA00023180"/>
    </source>
</evidence>
<evidence type="ECO:0000256" key="3">
    <source>
        <dbReference type="ARBA" id="ARBA00022801"/>
    </source>
</evidence>
<dbReference type="GO" id="GO:0016042">
    <property type="term" value="P:lipid catabolic process"/>
    <property type="evidence" value="ECO:0007669"/>
    <property type="project" value="UniProtKB-KW"/>
</dbReference>
<protein>
    <recommendedName>
        <fullName evidence="8">Partial AB-hydrolase lipase domain-containing protein</fullName>
    </recommendedName>
</protein>
<dbReference type="SUPFAM" id="SSF53474">
    <property type="entry name" value="alpha/beta-Hydrolases"/>
    <property type="match status" value="2"/>
</dbReference>
<keyword evidence="3" id="KW-0378">Hydrolase</keyword>
<comment type="caution">
    <text evidence="9">The sequence shown here is derived from an EMBL/GenBank/DDBJ whole genome shotgun (WGS) entry which is preliminary data.</text>
</comment>
<evidence type="ECO:0000256" key="2">
    <source>
        <dbReference type="ARBA" id="ARBA00022729"/>
    </source>
</evidence>
<dbReference type="PANTHER" id="PTHR11005">
    <property type="entry name" value="LYSOSOMAL ACID LIPASE-RELATED"/>
    <property type="match status" value="1"/>
</dbReference>
<keyword evidence="4" id="KW-0442">Lipid degradation</keyword>
<dbReference type="InterPro" id="IPR006693">
    <property type="entry name" value="AB_hydrolase_lipase"/>
</dbReference>
<evidence type="ECO:0000256" key="1">
    <source>
        <dbReference type="ARBA" id="ARBA00010701"/>
    </source>
</evidence>
<evidence type="ECO:0000256" key="4">
    <source>
        <dbReference type="ARBA" id="ARBA00022963"/>
    </source>
</evidence>
<feature type="chain" id="PRO_5042255549" description="Partial AB-hydrolase lipase domain-containing protein" evidence="7">
    <location>
        <begin position="21"/>
        <end position="780"/>
    </location>
</feature>
<keyword evidence="2 7" id="KW-0732">Signal</keyword>
<keyword evidence="6" id="KW-0325">Glycoprotein</keyword>
<keyword evidence="5" id="KW-0443">Lipid metabolism</keyword>
<evidence type="ECO:0000256" key="7">
    <source>
        <dbReference type="SAM" id="SignalP"/>
    </source>
</evidence>
<dbReference type="EMBL" id="WJBH02000008">
    <property type="protein sequence ID" value="KAI9553828.1"/>
    <property type="molecule type" value="Genomic_DNA"/>
</dbReference>
<dbReference type="InterPro" id="IPR029058">
    <property type="entry name" value="AB_hydrolase_fold"/>
</dbReference>